<evidence type="ECO:0000259" key="7">
    <source>
        <dbReference type="SMART" id="SM00079"/>
    </source>
</evidence>
<dbReference type="AlphaFoldDB" id="A0A8J6TCQ7"/>
<comment type="caution">
    <text evidence="8">The sequence shown here is derived from an EMBL/GenBank/DDBJ whole genome shotgun (WGS) entry which is preliminary data.</text>
</comment>
<dbReference type="SMART" id="SM00062">
    <property type="entry name" value="PBPb"/>
    <property type="match status" value="1"/>
</dbReference>
<evidence type="ECO:0000259" key="6">
    <source>
        <dbReference type="SMART" id="SM00062"/>
    </source>
</evidence>
<evidence type="ECO:0000313" key="8">
    <source>
        <dbReference type="EMBL" id="MBC8207714.1"/>
    </source>
</evidence>
<gene>
    <name evidence="8" type="ORF">H8E79_00905</name>
</gene>
<evidence type="ECO:0000256" key="4">
    <source>
        <dbReference type="RuleBase" id="RU003744"/>
    </source>
</evidence>
<sequence>MKVFTTLCLTLVLSLGSIGAAWAGKVQQQLLQESMVEQVIRRGVLRVGMDTFLPWAMKDKTGEFVGFEIDVARRLAEDMGVKVEFVPTKWAGIIPSLLTGKFDVIIGGMGIRPQRALKVNFTIPYDYSGMDLVAHTERAAGFTTLGDFNRPDVEIACKLGTTAVTAAKKHMPLATLRLFDDEPQAFQELRNGRVHAVIASAPRPAYEALKYPETMFRPLSSTFTKEPIGFALRKGDSDSLSFFNSWITVVEKEGWLAERHQYWFGTRDWEYLVE</sequence>
<dbReference type="PANTHER" id="PTHR35936">
    <property type="entry name" value="MEMBRANE-BOUND LYTIC MUREIN TRANSGLYCOSYLASE F"/>
    <property type="match status" value="1"/>
</dbReference>
<dbReference type="CDD" id="cd13629">
    <property type="entry name" value="PBP2_Dsm1740"/>
    <property type="match status" value="1"/>
</dbReference>
<proteinExistence type="inferred from homology"/>
<accession>A0A8J6TCQ7</accession>
<dbReference type="SUPFAM" id="SSF53850">
    <property type="entry name" value="Periplasmic binding protein-like II"/>
    <property type="match status" value="1"/>
</dbReference>
<dbReference type="Proteomes" id="UP000599024">
    <property type="component" value="Unassembled WGS sequence"/>
</dbReference>
<organism evidence="8 9">
    <name type="scientific">Candidatus Desulfatifera sulfidica</name>
    <dbReference type="NCBI Taxonomy" id="2841691"/>
    <lineage>
        <taxon>Bacteria</taxon>
        <taxon>Pseudomonadati</taxon>
        <taxon>Thermodesulfobacteriota</taxon>
        <taxon>Desulfobulbia</taxon>
        <taxon>Desulfobulbales</taxon>
        <taxon>Desulfobulbaceae</taxon>
        <taxon>Candidatus Desulfatifera</taxon>
    </lineage>
</organism>
<dbReference type="Pfam" id="PF00497">
    <property type="entry name" value="SBP_bac_3"/>
    <property type="match status" value="1"/>
</dbReference>
<name>A0A8J6TCQ7_9BACT</name>
<evidence type="ECO:0000256" key="2">
    <source>
        <dbReference type="ARBA" id="ARBA00010333"/>
    </source>
</evidence>
<comment type="subcellular location">
    <subcellularLocation>
        <location evidence="1">Cell envelope</location>
    </subcellularLocation>
</comment>
<dbReference type="GO" id="GO:0030313">
    <property type="term" value="C:cell envelope"/>
    <property type="evidence" value="ECO:0007669"/>
    <property type="project" value="UniProtKB-SubCell"/>
</dbReference>
<comment type="similarity">
    <text evidence="2 4">Belongs to the bacterial solute-binding protein 3 family.</text>
</comment>
<feature type="signal peptide" evidence="5">
    <location>
        <begin position="1"/>
        <end position="23"/>
    </location>
</feature>
<dbReference type="Gene3D" id="3.40.190.10">
    <property type="entry name" value="Periplasmic binding protein-like II"/>
    <property type="match status" value="2"/>
</dbReference>
<dbReference type="PROSITE" id="PS01039">
    <property type="entry name" value="SBP_BACTERIAL_3"/>
    <property type="match status" value="1"/>
</dbReference>
<dbReference type="PANTHER" id="PTHR35936:SF38">
    <property type="entry name" value="GLUTAMINE-BINDING PERIPLASMIC PROTEIN"/>
    <property type="match status" value="1"/>
</dbReference>
<feature type="domain" description="Ionotropic glutamate receptor C-terminal" evidence="7">
    <location>
        <begin position="44"/>
        <end position="266"/>
    </location>
</feature>
<evidence type="ECO:0000256" key="5">
    <source>
        <dbReference type="SAM" id="SignalP"/>
    </source>
</evidence>
<feature type="chain" id="PRO_5035186358" evidence="5">
    <location>
        <begin position="24"/>
        <end position="274"/>
    </location>
</feature>
<evidence type="ECO:0000256" key="1">
    <source>
        <dbReference type="ARBA" id="ARBA00004196"/>
    </source>
</evidence>
<dbReference type="GO" id="GO:0015276">
    <property type="term" value="F:ligand-gated monoatomic ion channel activity"/>
    <property type="evidence" value="ECO:0007669"/>
    <property type="project" value="InterPro"/>
</dbReference>
<keyword evidence="3 5" id="KW-0732">Signal</keyword>
<reference evidence="8 9" key="1">
    <citation type="submission" date="2020-08" db="EMBL/GenBank/DDBJ databases">
        <title>Bridging the membrane lipid divide: bacteria of the FCB group superphylum have the potential to synthesize archaeal ether lipids.</title>
        <authorList>
            <person name="Villanueva L."/>
            <person name="Von Meijenfeldt F.A.B."/>
            <person name="Westbye A.B."/>
            <person name="Yadav S."/>
            <person name="Hopmans E.C."/>
            <person name="Dutilh B.E."/>
            <person name="Sinninghe Damste J.S."/>
        </authorList>
    </citation>
    <scope>NUCLEOTIDE SEQUENCE [LARGE SCALE GENOMIC DNA]</scope>
    <source>
        <strain evidence="8">NIOZ-UU81</strain>
    </source>
</reference>
<dbReference type="GO" id="GO:0016020">
    <property type="term" value="C:membrane"/>
    <property type="evidence" value="ECO:0007669"/>
    <property type="project" value="InterPro"/>
</dbReference>
<evidence type="ECO:0000313" key="9">
    <source>
        <dbReference type="Proteomes" id="UP000599024"/>
    </source>
</evidence>
<dbReference type="SMART" id="SM00079">
    <property type="entry name" value="PBPe"/>
    <property type="match status" value="1"/>
</dbReference>
<protein>
    <submittedName>
        <fullName evidence="8">Transporter substrate-binding domain-containing protein</fullName>
    </submittedName>
</protein>
<dbReference type="InterPro" id="IPR001638">
    <property type="entry name" value="Solute-binding_3/MltF_N"/>
</dbReference>
<dbReference type="EMBL" id="JACNLK010000012">
    <property type="protein sequence ID" value="MBC8207714.1"/>
    <property type="molecule type" value="Genomic_DNA"/>
</dbReference>
<dbReference type="InterPro" id="IPR018313">
    <property type="entry name" value="SBP_3_CS"/>
</dbReference>
<dbReference type="InterPro" id="IPR001320">
    <property type="entry name" value="Iontro_rcpt_C"/>
</dbReference>
<feature type="domain" description="Solute-binding protein family 3/N-terminal" evidence="6">
    <location>
        <begin position="44"/>
        <end position="267"/>
    </location>
</feature>
<evidence type="ECO:0000256" key="3">
    <source>
        <dbReference type="ARBA" id="ARBA00022729"/>
    </source>
</evidence>